<organism evidence="2">
    <name type="scientific">Laccaria bicolor (strain S238N-H82 / ATCC MYA-4686)</name>
    <name type="common">Bicoloured deceiver</name>
    <name type="synonym">Laccaria laccata var. bicolor</name>
    <dbReference type="NCBI Taxonomy" id="486041"/>
    <lineage>
        <taxon>Eukaryota</taxon>
        <taxon>Fungi</taxon>
        <taxon>Dikarya</taxon>
        <taxon>Basidiomycota</taxon>
        <taxon>Agaricomycotina</taxon>
        <taxon>Agaricomycetes</taxon>
        <taxon>Agaricomycetidae</taxon>
        <taxon>Agaricales</taxon>
        <taxon>Agaricineae</taxon>
        <taxon>Hydnangiaceae</taxon>
        <taxon>Laccaria</taxon>
    </lineage>
</organism>
<dbReference type="KEGG" id="lbc:LACBIDRAFT_329020"/>
<reference evidence="1 2" key="1">
    <citation type="journal article" date="2008" name="Nature">
        <title>The genome of Laccaria bicolor provides insights into mycorrhizal symbiosis.</title>
        <authorList>
            <person name="Martin F."/>
            <person name="Aerts A."/>
            <person name="Ahren D."/>
            <person name="Brun A."/>
            <person name="Danchin E.G.J."/>
            <person name="Duchaussoy F."/>
            <person name="Gibon J."/>
            <person name="Kohler A."/>
            <person name="Lindquist E."/>
            <person name="Pereda V."/>
            <person name="Salamov A."/>
            <person name="Shapiro H.J."/>
            <person name="Wuyts J."/>
            <person name="Blaudez D."/>
            <person name="Buee M."/>
            <person name="Brokstein P."/>
            <person name="Canbaeck B."/>
            <person name="Cohen D."/>
            <person name="Courty P.E."/>
            <person name="Coutinho P.M."/>
            <person name="Delaruelle C."/>
            <person name="Detter J.C."/>
            <person name="Deveau A."/>
            <person name="DiFazio S."/>
            <person name="Duplessis S."/>
            <person name="Fraissinet-Tachet L."/>
            <person name="Lucic E."/>
            <person name="Frey-Klett P."/>
            <person name="Fourrey C."/>
            <person name="Feussner I."/>
            <person name="Gay G."/>
            <person name="Grimwood J."/>
            <person name="Hoegger P.J."/>
            <person name="Jain P."/>
            <person name="Kilaru S."/>
            <person name="Labbe J."/>
            <person name="Lin Y.C."/>
            <person name="Legue V."/>
            <person name="Le Tacon F."/>
            <person name="Marmeisse R."/>
            <person name="Melayah D."/>
            <person name="Montanini B."/>
            <person name="Muratet M."/>
            <person name="Nehls U."/>
            <person name="Niculita-Hirzel H."/>
            <person name="Oudot-Le Secq M.P."/>
            <person name="Peter M."/>
            <person name="Quesneville H."/>
            <person name="Rajashekar B."/>
            <person name="Reich M."/>
            <person name="Rouhier N."/>
            <person name="Schmutz J."/>
            <person name="Yin T."/>
            <person name="Chalot M."/>
            <person name="Henrissat B."/>
            <person name="Kuees U."/>
            <person name="Lucas S."/>
            <person name="Van de Peer Y."/>
            <person name="Podila G.K."/>
            <person name="Polle A."/>
            <person name="Pukkila P.J."/>
            <person name="Richardson P.M."/>
            <person name="Rouze P."/>
            <person name="Sanders I.R."/>
            <person name="Stajich J.E."/>
            <person name="Tunlid A."/>
            <person name="Tuskan G."/>
            <person name="Grigoriev I.V."/>
        </authorList>
    </citation>
    <scope>NUCLEOTIDE SEQUENCE [LARGE SCALE GENOMIC DNA]</scope>
    <source>
        <strain evidence="2">S238N-H82 / ATCC MYA-4686</strain>
    </source>
</reference>
<dbReference type="EMBL" id="DS547109">
    <property type="protein sequence ID" value="EDR06324.1"/>
    <property type="molecule type" value="Genomic_DNA"/>
</dbReference>
<dbReference type="HOGENOM" id="CLU_754531_0_0_1"/>
<dbReference type="GeneID" id="6078765"/>
<protein>
    <submittedName>
        <fullName evidence="1">Predicted protein</fullName>
    </submittedName>
</protein>
<dbReference type="Proteomes" id="UP000001194">
    <property type="component" value="Unassembled WGS sequence"/>
</dbReference>
<dbReference type="AlphaFoldDB" id="B0DGS8"/>
<dbReference type="RefSeq" id="XP_001883185.1">
    <property type="nucleotide sequence ID" value="XM_001883150.1"/>
</dbReference>
<accession>B0DGS8</accession>
<evidence type="ECO:0000313" key="1">
    <source>
        <dbReference type="EMBL" id="EDR06324.1"/>
    </source>
</evidence>
<keyword evidence="2" id="KW-1185">Reference proteome</keyword>
<proteinExistence type="predicted"/>
<evidence type="ECO:0000313" key="2">
    <source>
        <dbReference type="Proteomes" id="UP000001194"/>
    </source>
</evidence>
<gene>
    <name evidence="1" type="ORF">LACBIDRAFT_329020</name>
</gene>
<sequence length="367" mass="40682">MFENAGSVALVTLAYLDSFTHLLAPIPERDPVKARATYILGAQNQFDPLPKLPSCHKRIYGFHTSHKPLSPPFQALHTPVPWHVGVASLRLSQSRQDKLSGWMSWMRGWYRCCATDGSGLLRGHDDERYAAALVAGLCCWADQMSDEPWVENSSVHQCGVIGFALSPSTLNDNKKPPSPFIFLRSPWVQTARVVSSPEHAYTHPFGVLTLGGLLFSASFDAQAIQARHGSLKLPWCYPEKSALRLSDRLAHILERNRHLFVEIKFSNFGRGAGYNVGPCIRQLRLYGKGSLGWPSMASRGVGILDSHARNRSHARSITGDVSRGSNLGHGREANLSWPIGASHGHLWPYVEPELLLMVSSQLYNKKT</sequence>
<dbReference type="InParanoid" id="B0DGS8"/>
<name>B0DGS8_LACBS</name>